<evidence type="ECO:0000313" key="7">
    <source>
        <dbReference type="Proteomes" id="UP000011668"/>
    </source>
</evidence>
<dbReference type="AlphaFoldDB" id="L8WV03"/>
<dbReference type="PANTHER" id="PTHR10529">
    <property type="entry name" value="AP COMPLEX SUBUNIT MU"/>
    <property type="match status" value="1"/>
</dbReference>
<proteinExistence type="predicted"/>
<dbReference type="OMA" id="WETERYP"/>
<dbReference type="Gene3D" id="3.30.450.60">
    <property type="match status" value="1"/>
</dbReference>
<dbReference type="GO" id="GO:0006886">
    <property type="term" value="P:intracellular protein transport"/>
    <property type="evidence" value="ECO:0007669"/>
    <property type="project" value="InterPro"/>
</dbReference>
<accession>L8WV03</accession>
<dbReference type="PROSITE" id="PS00990">
    <property type="entry name" value="CLAT_ADAPTOR_M_1"/>
    <property type="match status" value="1"/>
</dbReference>
<dbReference type="GO" id="GO:0012505">
    <property type="term" value="C:endomembrane system"/>
    <property type="evidence" value="ECO:0007669"/>
    <property type="project" value="UniProtKB-SubCell"/>
</dbReference>
<sequence length="233" mass="25843">MDGRPIIQTAFRTLPPSYTLLHVDAFTSAREKNGLAIDPVLYVDSGENSVCCHRSAGGLHILFDPLFVFSFLDAVVQILQEYLGELSTASLKDNFDVVYQVGRMVERSEGYRSSAILTEQDTCGHRCLGVGEIGIPTVKWETERYPRLSSAAPAPFSSPIPWRKAGLRYNNNEIYFDIVEELEATVNRSGNVVASNVWGKILCKSNLSGTPDLSFSLSNSKALRDYSFHPCVR</sequence>
<dbReference type="InterPro" id="IPR036168">
    <property type="entry name" value="AP2_Mu_C_sf"/>
</dbReference>
<dbReference type="PROSITE" id="PS51072">
    <property type="entry name" value="MHD"/>
    <property type="match status" value="1"/>
</dbReference>
<evidence type="ECO:0000259" key="5">
    <source>
        <dbReference type="PROSITE" id="PS51072"/>
    </source>
</evidence>
<evidence type="ECO:0000256" key="4">
    <source>
        <dbReference type="ARBA" id="ARBA00023136"/>
    </source>
</evidence>
<protein>
    <submittedName>
        <fullName evidence="6">Adaptor complexes medium subunit family domain-containing protein</fullName>
    </submittedName>
</protein>
<dbReference type="InterPro" id="IPR050431">
    <property type="entry name" value="Adaptor_comp_med_subunit"/>
</dbReference>
<dbReference type="InterPro" id="IPR028565">
    <property type="entry name" value="MHD"/>
</dbReference>
<evidence type="ECO:0000256" key="2">
    <source>
        <dbReference type="ARBA" id="ARBA00022448"/>
    </source>
</evidence>
<dbReference type="EMBL" id="AFRT01000986">
    <property type="protein sequence ID" value="ELU41800.1"/>
    <property type="molecule type" value="Genomic_DNA"/>
</dbReference>
<gene>
    <name evidence="6" type="ORF">AG1IA_04164</name>
</gene>
<reference evidence="6 7" key="1">
    <citation type="journal article" date="2013" name="Nat. Commun.">
        <title>The evolution and pathogenic mechanisms of the rice sheath blight pathogen.</title>
        <authorList>
            <person name="Zheng A."/>
            <person name="Lin R."/>
            <person name="Xu L."/>
            <person name="Qin P."/>
            <person name="Tang C."/>
            <person name="Ai P."/>
            <person name="Zhang D."/>
            <person name="Liu Y."/>
            <person name="Sun Z."/>
            <person name="Feng H."/>
            <person name="Wang Y."/>
            <person name="Chen Y."/>
            <person name="Liang X."/>
            <person name="Fu R."/>
            <person name="Li Q."/>
            <person name="Zhang J."/>
            <person name="Yu X."/>
            <person name="Xie Z."/>
            <person name="Ding L."/>
            <person name="Guan P."/>
            <person name="Tang J."/>
            <person name="Liang Y."/>
            <person name="Wang S."/>
            <person name="Deng Q."/>
            <person name="Li S."/>
            <person name="Zhu J."/>
            <person name="Wang L."/>
            <person name="Liu H."/>
            <person name="Li P."/>
        </authorList>
    </citation>
    <scope>NUCLEOTIDE SEQUENCE [LARGE SCALE GENOMIC DNA]</scope>
    <source>
        <strain evidence="7">AG-1 IA</strain>
    </source>
</reference>
<keyword evidence="4" id="KW-0472">Membrane</keyword>
<dbReference type="SUPFAM" id="SSF64356">
    <property type="entry name" value="SNARE-like"/>
    <property type="match status" value="1"/>
</dbReference>
<name>L8WV03_THACA</name>
<comment type="subcellular location">
    <subcellularLocation>
        <location evidence="1">Endomembrane system</location>
    </subcellularLocation>
</comment>
<keyword evidence="2" id="KW-0813">Transport</keyword>
<evidence type="ECO:0000256" key="3">
    <source>
        <dbReference type="ARBA" id="ARBA00022927"/>
    </source>
</evidence>
<organism evidence="6 7">
    <name type="scientific">Thanatephorus cucumeris (strain AG1-IA)</name>
    <name type="common">Rice sheath blight fungus</name>
    <name type="synonym">Rhizoctonia solani</name>
    <dbReference type="NCBI Taxonomy" id="983506"/>
    <lineage>
        <taxon>Eukaryota</taxon>
        <taxon>Fungi</taxon>
        <taxon>Dikarya</taxon>
        <taxon>Basidiomycota</taxon>
        <taxon>Agaricomycotina</taxon>
        <taxon>Agaricomycetes</taxon>
        <taxon>Cantharellales</taxon>
        <taxon>Ceratobasidiaceae</taxon>
        <taxon>Rhizoctonia</taxon>
        <taxon>Rhizoctonia solani AG-1</taxon>
    </lineage>
</organism>
<dbReference type="InterPro" id="IPR011012">
    <property type="entry name" value="Longin-like_dom_sf"/>
</dbReference>
<dbReference type="InterPro" id="IPR018240">
    <property type="entry name" value="Clathrin_mu_CS"/>
</dbReference>
<dbReference type="HOGENOM" id="CLU_1190583_0_0_1"/>
<dbReference type="GO" id="GO:0016192">
    <property type="term" value="P:vesicle-mediated transport"/>
    <property type="evidence" value="ECO:0007669"/>
    <property type="project" value="InterPro"/>
</dbReference>
<dbReference type="Pfam" id="PF00928">
    <property type="entry name" value="Adap_comp_sub"/>
    <property type="match status" value="1"/>
</dbReference>
<keyword evidence="3" id="KW-0653">Protein transport</keyword>
<dbReference type="OrthoDB" id="870at2759"/>
<dbReference type="Gene3D" id="2.60.40.1170">
    <property type="entry name" value="Mu homology domain, subdomain B"/>
    <property type="match status" value="1"/>
</dbReference>
<dbReference type="STRING" id="983506.L8WV03"/>
<dbReference type="Proteomes" id="UP000011668">
    <property type="component" value="Unassembled WGS sequence"/>
</dbReference>
<evidence type="ECO:0000256" key="1">
    <source>
        <dbReference type="ARBA" id="ARBA00004308"/>
    </source>
</evidence>
<feature type="domain" description="MHD" evidence="5">
    <location>
        <begin position="171"/>
        <end position="233"/>
    </location>
</feature>
<comment type="caution">
    <text evidence="6">The sequence shown here is derived from an EMBL/GenBank/DDBJ whole genome shotgun (WGS) entry which is preliminary data.</text>
</comment>
<keyword evidence="7" id="KW-1185">Reference proteome</keyword>
<evidence type="ECO:0000313" key="6">
    <source>
        <dbReference type="EMBL" id="ELU41800.1"/>
    </source>
</evidence>
<dbReference type="GO" id="GO:0030131">
    <property type="term" value="C:clathrin adaptor complex"/>
    <property type="evidence" value="ECO:0007669"/>
    <property type="project" value="InterPro"/>
</dbReference>
<dbReference type="SUPFAM" id="SSF49447">
    <property type="entry name" value="Second domain of Mu2 adaptin subunit (ap50) of ap2 adaptor"/>
    <property type="match status" value="1"/>
</dbReference>